<dbReference type="PANTHER" id="PTHR36578:SF1">
    <property type="entry name" value="APPLE DOMAIN-CONTAINING PROTEIN"/>
    <property type="match status" value="1"/>
</dbReference>
<gene>
    <name evidence="2" type="ORF">H2201_002738</name>
</gene>
<keyword evidence="3" id="KW-1185">Reference proteome</keyword>
<keyword evidence="1" id="KW-0732">Signal</keyword>
<feature type="signal peptide" evidence="1">
    <location>
        <begin position="1"/>
        <end position="15"/>
    </location>
</feature>
<dbReference type="Proteomes" id="UP001172684">
    <property type="component" value="Unassembled WGS sequence"/>
</dbReference>
<sequence length="490" mass="53878">MRAAIFLSTLAVAYAAPAPQMINIGAVEAQKITTVVPPAAAATDAVVYNAASAASKAAEEITANGLLKRTDCGVHDPCCAQPDGFGPVTSPDTADAFLANSLYSAIADGAPVPQGYSLSFSDLQASISAPGYLGLYTLKSYDTIKCQQLCDAEFACYGFNIYIERDPSLNPANSCPDPASITNYKCTLWGAWLTETATNRGQWREQFQVVIAGSNGYSKLDAPPAQDGFKGPTRLGGAIDAPPNSAGQSTYIGMRFFPGVYDPSQCAAACTATTDYNRRQATNGDFKSCNFFNSYVLSEDNVAQGTYCSFYTQEWDARYATNYGQHRGDSYYSVSQSYAYTAEARSQKLPDTATQKAVAEKDPLDLSVMLQRFLSLDRLTRITKVELTLLQESLKKRFGTAPTVTELKDIRKEYLMFRGDTPFRETWGFLQWAARARSEWMINKDNRIRILDLTPDAVCYRFPEYGVMEEGTKRIRDAFRPLVILNALRH</sequence>
<accession>A0ABQ9NXV2</accession>
<feature type="chain" id="PRO_5046419149" evidence="1">
    <location>
        <begin position="16"/>
        <end position="490"/>
    </location>
</feature>
<proteinExistence type="predicted"/>
<name>A0ABQ9NXV2_9PEZI</name>
<evidence type="ECO:0000256" key="1">
    <source>
        <dbReference type="SAM" id="SignalP"/>
    </source>
</evidence>
<protein>
    <submittedName>
        <fullName evidence="2">Uncharacterized protein</fullName>
    </submittedName>
</protein>
<organism evidence="2 3">
    <name type="scientific">Coniosporium apollinis</name>
    <dbReference type="NCBI Taxonomy" id="61459"/>
    <lineage>
        <taxon>Eukaryota</taxon>
        <taxon>Fungi</taxon>
        <taxon>Dikarya</taxon>
        <taxon>Ascomycota</taxon>
        <taxon>Pezizomycotina</taxon>
        <taxon>Dothideomycetes</taxon>
        <taxon>Dothideomycetes incertae sedis</taxon>
        <taxon>Coniosporium</taxon>
    </lineage>
</organism>
<reference evidence="2" key="1">
    <citation type="submission" date="2022-10" db="EMBL/GenBank/DDBJ databases">
        <title>Culturing micro-colonial fungi from biological soil crusts in the Mojave desert and describing Neophaeococcomyces mojavensis, and introducing the new genera and species Taxawa tesnikishii.</title>
        <authorList>
            <person name="Kurbessoian T."/>
            <person name="Stajich J.E."/>
        </authorList>
    </citation>
    <scope>NUCLEOTIDE SEQUENCE</scope>
    <source>
        <strain evidence="2">TK_1</strain>
    </source>
</reference>
<evidence type="ECO:0000313" key="3">
    <source>
        <dbReference type="Proteomes" id="UP001172684"/>
    </source>
</evidence>
<dbReference type="PANTHER" id="PTHR36578">
    <property type="entry name" value="CHROMOSOME 15, WHOLE GENOME SHOTGUN SEQUENCE"/>
    <property type="match status" value="1"/>
</dbReference>
<evidence type="ECO:0000313" key="2">
    <source>
        <dbReference type="EMBL" id="KAJ9667217.1"/>
    </source>
</evidence>
<comment type="caution">
    <text evidence="2">The sequence shown here is derived from an EMBL/GenBank/DDBJ whole genome shotgun (WGS) entry which is preliminary data.</text>
</comment>
<dbReference type="EMBL" id="JAPDRL010000014">
    <property type="protein sequence ID" value="KAJ9667217.1"/>
    <property type="molecule type" value="Genomic_DNA"/>
</dbReference>